<comment type="catalytic activity">
    <reaction evidence="1 5">
        <text>dTDP-4-dehydro-6-deoxy-alpha-D-glucose = dTDP-4-dehydro-beta-L-rhamnose</text>
        <dbReference type="Rhea" id="RHEA:16969"/>
        <dbReference type="ChEBI" id="CHEBI:57649"/>
        <dbReference type="ChEBI" id="CHEBI:62830"/>
        <dbReference type="EC" id="5.1.3.13"/>
    </reaction>
</comment>
<dbReference type="InterPro" id="IPR011051">
    <property type="entry name" value="RmlC_Cupin_sf"/>
</dbReference>
<dbReference type="EC" id="5.1.3.13" evidence="3 5"/>
<evidence type="ECO:0000313" key="7">
    <source>
        <dbReference type="Proteomes" id="UP001258315"/>
    </source>
</evidence>
<keyword evidence="5 6" id="KW-0413">Isomerase</keyword>
<evidence type="ECO:0000256" key="4">
    <source>
        <dbReference type="ARBA" id="ARBA00019595"/>
    </source>
</evidence>
<accession>A0ABU3GXG1</accession>
<dbReference type="SUPFAM" id="SSF51182">
    <property type="entry name" value="RmlC-like cupins"/>
    <property type="match status" value="1"/>
</dbReference>
<dbReference type="InterPro" id="IPR014710">
    <property type="entry name" value="RmlC-like_jellyroll"/>
</dbReference>
<comment type="function">
    <text evidence="2 5">Catalyzes the epimerization of the C3' and C5'positions of dTDP-6-deoxy-D-xylo-4-hexulose, forming dTDP-6-deoxy-L-lyxo-4-hexulose.</text>
</comment>
<dbReference type="PANTHER" id="PTHR21047">
    <property type="entry name" value="DTDP-6-DEOXY-D-GLUCOSE-3,5 EPIMERASE"/>
    <property type="match status" value="1"/>
</dbReference>
<comment type="pathway">
    <text evidence="5">Carbohydrate biosynthesis; dTDP-L-rhamnose biosynthesis.</text>
</comment>
<dbReference type="NCBIfam" id="TIGR01221">
    <property type="entry name" value="rmlC"/>
    <property type="match status" value="1"/>
</dbReference>
<dbReference type="GO" id="GO:0008830">
    <property type="term" value="F:dTDP-4-dehydrorhamnose 3,5-epimerase activity"/>
    <property type="evidence" value="ECO:0007669"/>
    <property type="project" value="UniProtKB-EC"/>
</dbReference>
<dbReference type="Proteomes" id="UP001258315">
    <property type="component" value="Unassembled WGS sequence"/>
</dbReference>
<dbReference type="CDD" id="cd00438">
    <property type="entry name" value="cupin_RmlC"/>
    <property type="match status" value="1"/>
</dbReference>
<dbReference type="Gene3D" id="2.60.120.10">
    <property type="entry name" value="Jelly Rolls"/>
    <property type="match status" value="1"/>
</dbReference>
<comment type="caution">
    <text evidence="6">The sequence shown here is derived from an EMBL/GenBank/DDBJ whole genome shotgun (WGS) entry which is preliminary data.</text>
</comment>
<dbReference type="EMBL" id="JAVLVU010000001">
    <property type="protein sequence ID" value="MDT3404459.1"/>
    <property type="molecule type" value="Genomic_DNA"/>
</dbReference>
<keyword evidence="7" id="KW-1185">Reference proteome</keyword>
<protein>
    <recommendedName>
        <fullName evidence="4 5">dTDP-4-dehydrorhamnose 3,5-epimerase</fullName>
        <ecNumber evidence="3 5">5.1.3.13</ecNumber>
    </recommendedName>
    <alternativeName>
        <fullName evidence="5">Thymidine diphospho-4-keto-rhamnose 3,5-epimerase</fullName>
    </alternativeName>
</protein>
<gene>
    <name evidence="6" type="ORF">QE417_003531</name>
</gene>
<organism evidence="6 7">
    <name type="scientific">Mucilaginibacter terrae</name>
    <dbReference type="NCBI Taxonomy" id="1955052"/>
    <lineage>
        <taxon>Bacteria</taxon>
        <taxon>Pseudomonadati</taxon>
        <taxon>Bacteroidota</taxon>
        <taxon>Sphingobacteriia</taxon>
        <taxon>Sphingobacteriales</taxon>
        <taxon>Sphingobacteriaceae</taxon>
        <taxon>Mucilaginibacter</taxon>
    </lineage>
</organism>
<proteinExistence type="inferred from homology"/>
<dbReference type="Pfam" id="PF00908">
    <property type="entry name" value="dTDP_sugar_isom"/>
    <property type="match status" value="1"/>
</dbReference>
<reference evidence="7" key="1">
    <citation type="submission" date="2023-07" db="EMBL/GenBank/DDBJ databases">
        <title>Functional and genomic diversity of the sorghum phyllosphere microbiome.</title>
        <authorList>
            <person name="Shade A."/>
        </authorList>
    </citation>
    <scope>NUCLEOTIDE SEQUENCE [LARGE SCALE GENOMIC DNA]</scope>
    <source>
        <strain evidence="7">SORGH_AS_0422</strain>
    </source>
</reference>
<dbReference type="PANTHER" id="PTHR21047:SF2">
    <property type="entry name" value="THYMIDINE DIPHOSPHO-4-KETO-RHAMNOSE 3,5-EPIMERASE"/>
    <property type="match status" value="1"/>
</dbReference>
<name>A0ABU3GXG1_9SPHI</name>
<comment type="similarity">
    <text evidence="5">Belongs to the dTDP-4-dehydrorhamnose 3,5-epimerase family.</text>
</comment>
<dbReference type="RefSeq" id="WP_311951816.1">
    <property type="nucleotide sequence ID" value="NZ_JAVLVU010000001.1"/>
</dbReference>
<evidence type="ECO:0000313" key="6">
    <source>
        <dbReference type="EMBL" id="MDT3404459.1"/>
    </source>
</evidence>
<comment type="subunit">
    <text evidence="5">Homodimer.</text>
</comment>
<dbReference type="InterPro" id="IPR000888">
    <property type="entry name" value="RmlC-like"/>
</dbReference>
<evidence type="ECO:0000256" key="1">
    <source>
        <dbReference type="ARBA" id="ARBA00001298"/>
    </source>
</evidence>
<evidence type="ECO:0000256" key="2">
    <source>
        <dbReference type="ARBA" id="ARBA00001997"/>
    </source>
</evidence>
<evidence type="ECO:0000256" key="3">
    <source>
        <dbReference type="ARBA" id="ARBA00012098"/>
    </source>
</evidence>
<sequence>MKVTTTAIEGLLIIEPRIFPDDRGYFYESYNKNKFAEAGIVADFVQDNQSFSQKGTLRGLHGQAEPFAQGKLVRVLQGRVLDIALDIRKNSPTYGQHVSVELSGDNHKQFWVPPGFLHGFVTLEDNTIFTYKVTNFYDKASEIGVIWNDPTLGIGWGTNEAEVLLSPKDELLPKFADFVSPF</sequence>
<evidence type="ECO:0000256" key="5">
    <source>
        <dbReference type="RuleBase" id="RU364069"/>
    </source>
</evidence>